<dbReference type="InterPro" id="IPR038765">
    <property type="entry name" value="Papain-like_cys_pep_sf"/>
</dbReference>
<comment type="caution">
    <text evidence="3">The sequence shown here is derived from an EMBL/GenBank/DDBJ whole genome shotgun (WGS) entry which is preliminary data.</text>
</comment>
<dbReference type="GO" id="GO:0016407">
    <property type="term" value="F:acetyltransferase activity"/>
    <property type="evidence" value="ECO:0007669"/>
    <property type="project" value="InterPro"/>
</dbReference>
<name>A0A2S6IAG6_9BACT</name>
<dbReference type="EMBL" id="PTJC01000005">
    <property type="protein sequence ID" value="PPK88493.1"/>
    <property type="molecule type" value="Genomic_DNA"/>
</dbReference>
<evidence type="ECO:0000256" key="1">
    <source>
        <dbReference type="ARBA" id="ARBA00006547"/>
    </source>
</evidence>
<keyword evidence="3" id="KW-0808">Transferase</keyword>
<comment type="similarity">
    <text evidence="1 2">Belongs to the arylamine N-acetyltransferase family.</text>
</comment>
<evidence type="ECO:0000256" key="2">
    <source>
        <dbReference type="RuleBase" id="RU003452"/>
    </source>
</evidence>
<dbReference type="PRINTS" id="PR01543">
    <property type="entry name" value="ANATRNSFRASE"/>
</dbReference>
<evidence type="ECO:0000313" key="3">
    <source>
        <dbReference type="EMBL" id="PPK88493.1"/>
    </source>
</evidence>
<dbReference type="Gene3D" id="2.40.128.150">
    <property type="entry name" value="Cysteine proteinases"/>
    <property type="match status" value="1"/>
</dbReference>
<dbReference type="Pfam" id="PF00797">
    <property type="entry name" value="Acetyltransf_2"/>
    <property type="match status" value="1"/>
</dbReference>
<evidence type="ECO:0000313" key="4">
    <source>
        <dbReference type="Proteomes" id="UP000237662"/>
    </source>
</evidence>
<dbReference type="PANTHER" id="PTHR11786:SF0">
    <property type="entry name" value="ARYLAMINE N-ACETYLTRANSFERASE 4-RELATED"/>
    <property type="match status" value="1"/>
</dbReference>
<dbReference type="SUPFAM" id="SSF54001">
    <property type="entry name" value="Cysteine proteinases"/>
    <property type="match status" value="1"/>
</dbReference>
<accession>A0A2S6IAG6</accession>
<protein>
    <submittedName>
        <fullName evidence="3">N-hydroxyarylamine O-acetyltransferase</fullName>
    </submittedName>
</protein>
<reference evidence="3 4" key="1">
    <citation type="submission" date="2018-02" db="EMBL/GenBank/DDBJ databases">
        <title>Genomic Encyclopedia of Archaeal and Bacterial Type Strains, Phase II (KMG-II): from individual species to whole genera.</title>
        <authorList>
            <person name="Goeker M."/>
        </authorList>
    </citation>
    <scope>NUCLEOTIDE SEQUENCE [LARGE SCALE GENOMIC DNA]</scope>
    <source>
        <strain evidence="3 4">DSM 29526</strain>
    </source>
</reference>
<keyword evidence="4" id="KW-1185">Reference proteome</keyword>
<dbReference type="Proteomes" id="UP000237662">
    <property type="component" value="Unassembled WGS sequence"/>
</dbReference>
<gene>
    <name evidence="3" type="ORF">CLV84_1461</name>
</gene>
<proteinExistence type="inferred from homology"/>
<dbReference type="InterPro" id="IPR001447">
    <property type="entry name" value="Arylamine_N-AcTrfase"/>
</dbReference>
<dbReference type="RefSeq" id="WP_104419038.1">
    <property type="nucleotide sequence ID" value="NZ_PTJC01000005.1"/>
</dbReference>
<dbReference type="Gene3D" id="3.30.2140.10">
    <property type="entry name" value="Arylamine N-acetyltransferase"/>
    <property type="match status" value="1"/>
</dbReference>
<organism evidence="3 4">
    <name type="scientific">Neolewinella xylanilytica</name>
    <dbReference type="NCBI Taxonomy" id="1514080"/>
    <lineage>
        <taxon>Bacteria</taxon>
        <taxon>Pseudomonadati</taxon>
        <taxon>Bacteroidota</taxon>
        <taxon>Saprospiria</taxon>
        <taxon>Saprospirales</taxon>
        <taxon>Lewinellaceae</taxon>
        <taxon>Neolewinella</taxon>
    </lineage>
</organism>
<sequence length="275" mass="30902">MTPTEVQAYLHLLDRTTAPGPTLETLAGLQERHMQRVAFENFSVYLGVAPVLSVEALFRKVVHERRGGYCFELNTLYGALLEALGFTVKPVLARVLLRDPVETPPRTHLVNLVELDGAWYVSDVGFGGLASRVPLRLDDAGEVDDGDGTVRLLPQDFDEYLVQRNTPDGWQDQYRFETRRAVPADIKLGNYYTHSHPDSHFLHHRFIGLFTDTGRMGLFGNRFTERRGIEVVAERTVPDGPEWIAFVRERFGLPLELPGEELARLMVAKAGSGNT</sequence>
<dbReference type="OrthoDB" id="7181050at2"/>
<dbReference type="PANTHER" id="PTHR11786">
    <property type="entry name" value="N-HYDROXYARYLAMINE O-ACETYLTRANSFERASE"/>
    <property type="match status" value="1"/>
</dbReference>
<dbReference type="AlphaFoldDB" id="A0A2S6IAG6"/>